<accession>A0A9W8KZS3</accession>
<gene>
    <name evidence="3" type="ORF">GGI25_002045</name>
</gene>
<evidence type="ECO:0000313" key="4">
    <source>
        <dbReference type="Proteomes" id="UP001151518"/>
    </source>
</evidence>
<organism evidence="3 4">
    <name type="scientific">Coemansia spiralis</name>
    <dbReference type="NCBI Taxonomy" id="417178"/>
    <lineage>
        <taxon>Eukaryota</taxon>
        <taxon>Fungi</taxon>
        <taxon>Fungi incertae sedis</taxon>
        <taxon>Zoopagomycota</taxon>
        <taxon>Kickxellomycotina</taxon>
        <taxon>Kickxellomycetes</taxon>
        <taxon>Kickxellales</taxon>
        <taxon>Kickxellaceae</taxon>
        <taxon>Coemansia</taxon>
    </lineage>
</organism>
<dbReference type="Gene3D" id="2.60.40.2440">
    <property type="entry name" value="Carbohydrate binding type-21 domain"/>
    <property type="match status" value="1"/>
</dbReference>
<comment type="caution">
    <text evidence="3">The sequence shown here is derived from an EMBL/GenBank/DDBJ whole genome shotgun (WGS) entry which is preliminary data.</text>
</comment>
<dbReference type="InterPro" id="IPR050782">
    <property type="entry name" value="PP1_regulatory_subunit_3"/>
</dbReference>
<dbReference type="OrthoDB" id="1881at2759"/>
<feature type="region of interest" description="Disordered" evidence="1">
    <location>
        <begin position="454"/>
        <end position="474"/>
    </location>
</feature>
<sequence>MYIPASSSTLTQQPLSSATSMARETDFAYKIPTFSLKMPSLGKQRMAQKKKPVAYNPPDVLRKDSGEVVRPCLRRRSATTACITTTPTPEAVNSGMRTPRFVHFGADLECVRWFLKAQCPKSVCEDAMPDYFSASEDERSKKNMSRAESERNSTVRLTMVRRPMPSFAVFEESPVVIERVELENNKRCAATLRGTIKVHNIAFEKNVVVRYSFDQWRTVEEAPATYARTLLDSQGNRPGVDRFTFTLSLPAFVTASLPATVAICTRYNVAGQEFWDNNKGSNYIVKISLPAAPAIADDDADRDTIMVRDYQPDLRAPRQLSFATSGAEMYSKHDRQVPSLPSAADTRRYMAQSAAVFSSQQQQQSAGSFLSSAGVPAHDRSPSEYVQDVCSVQPELPLYQEVAWRGSSSSSSPSMLSQMPNEYYAQDSSIDSDGSSNSLLMPSSVATIAGGSNEVRSSPVVTPPRAASASPLPTSLMRTGSPLRHVVFDSDGTVRTGSPLVWSHSAASVLQC</sequence>
<dbReference type="InterPro" id="IPR005036">
    <property type="entry name" value="CBM21_dom"/>
</dbReference>
<evidence type="ECO:0000313" key="3">
    <source>
        <dbReference type="EMBL" id="KAJ2678852.1"/>
    </source>
</evidence>
<dbReference type="Pfam" id="PF03370">
    <property type="entry name" value="CBM_21"/>
    <property type="match status" value="1"/>
</dbReference>
<evidence type="ECO:0000256" key="1">
    <source>
        <dbReference type="SAM" id="MobiDB-lite"/>
    </source>
</evidence>
<dbReference type="PANTHER" id="PTHR12307:SF36">
    <property type="entry name" value="GLYCOGEN-BINDING SUBUNIT 76A"/>
    <property type="match status" value="1"/>
</dbReference>
<dbReference type="InterPro" id="IPR038175">
    <property type="entry name" value="CBM21_dom_sf"/>
</dbReference>
<dbReference type="PROSITE" id="PS51159">
    <property type="entry name" value="CBM21"/>
    <property type="match status" value="1"/>
</dbReference>
<evidence type="ECO:0000259" key="2">
    <source>
        <dbReference type="PROSITE" id="PS51159"/>
    </source>
</evidence>
<protein>
    <recommendedName>
        <fullName evidence="2">CBM21 domain-containing protein</fullName>
    </recommendedName>
</protein>
<dbReference type="GO" id="GO:0005979">
    <property type="term" value="P:regulation of glycogen biosynthetic process"/>
    <property type="evidence" value="ECO:0007669"/>
    <property type="project" value="TreeGrafter"/>
</dbReference>
<dbReference type="EMBL" id="JANBTW010000017">
    <property type="protein sequence ID" value="KAJ2678852.1"/>
    <property type="molecule type" value="Genomic_DNA"/>
</dbReference>
<dbReference type="GO" id="GO:2001069">
    <property type="term" value="F:glycogen binding"/>
    <property type="evidence" value="ECO:0007669"/>
    <property type="project" value="TreeGrafter"/>
</dbReference>
<reference evidence="3" key="1">
    <citation type="submission" date="2022-07" db="EMBL/GenBank/DDBJ databases">
        <title>Phylogenomic reconstructions and comparative analyses of Kickxellomycotina fungi.</title>
        <authorList>
            <person name="Reynolds N.K."/>
            <person name="Stajich J.E."/>
            <person name="Barry K."/>
            <person name="Grigoriev I.V."/>
            <person name="Crous P."/>
            <person name="Smith M.E."/>
        </authorList>
    </citation>
    <scope>NUCLEOTIDE SEQUENCE</scope>
    <source>
        <strain evidence="3">NRRL 3115</strain>
    </source>
</reference>
<proteinExistence type="predicted"/>
<dbReference type="Proteomes" id="UP001151518">
    <property type="component" value="Unassembled WGS sequence"/>
</dbReference>
<feature type="domain" description="CBM21" evidence="2">
    <location>
        <begin position="172"/>
        <end position="286"/>
    </location>
</feature>
<dbReference type="PANTHER" id="PTHR12307">
    <property type="entry name" value="PROTEIN PHOSPHATASE 1 REGULATORY SUBUNIT"/>
    <property type="match status" value="1"/>
</dbReference>
<name>A0A9W8KZS3_9FUNG</name>
<dbReference type="GO" id="GO:0008157">
    <property type="term" value="F:protein phosphatase 1 binding"/>
    <property type="evidence" value="ECO:0007669"/>
    <property type="project" value="TreeGrafter"/>
</dbReference>
<dbReference type="GO" id="GO:0000164">
    <property type="term" value="C:protein phosphatase type 1 complex"/>
    <property type="evidence" value="ECO:0007669"/>
    <property type="project" value="TreeGrafter"/>
</dbReference>
<dbReference type="AlphaFoldDB" id="A0A9W8KZS3"/>